<keyword evidence="9" id="KW-1185">Reference proteome</keyword>
<dbReference type="InterPro" id="IPR017441">
    <property type="entry name" value="Protein_kinase_ATP_BS"/>
</dbReference>
<dbReference type="SUPFAM" id="SSF56112">
    <property type="entry name" value="Protein kinase-like (PK-like)"/>
    <property type="match status" value="1"/>
</dbReference>
<dbReference type="PANTHER" id="PTHR43289:SF34">
    <property type="entry name" value="SERINE_THREONINE-PROTEIN KINASE YBDM-RELATED"/>
    <property type="match status" value="1"/>
</dbReference>
<accession>A0A8S9TCD0</accession>
<evidence type="ECO:0000256" key="3">
    <source>
        <dbReference type="ARBA" id="ARBA00022777"/>
    </source>
</evidence>
<evidence type="ECO:0000256" key="1">
    <source>
        <dbReference type="ARBA" id="ARBA00022679"/>
    </source>
</evidence>
<reference evidence="8" key="1">
    <citation type="journal article" date="2015" name="Genome Announc.">
        <title>Draft Genome Sequence of Tolypothrix boutellei Strain VB521301.</title>
        <authorList>
            <person name="Chandrababunaidu M.M."/>
            <person name="Singh D."/>
            <person name="Sen D."/>
            <person name="Bhan S."/>
            <person name="Das S."/>
            <person name="Gupta A."/>
            <person name="Adhikary S.P."/>
            <person name="Tripathy S."/>
        </authorList>
    </citation>
    <scope>NUCLEOTIDE SEQUENCE</scope>
    <source>
        <strain evidence="8">VB521301</strain>
    </source>
</reference>
<evidence type="ECO:0000256" key="2">
    <source>
        <dbReference type="ARBA" id="ARBA00022741"/>
    </source>
</evidence>
<dbReference type="InterPro" id="IPR058395">
    <property type="entry name" value="DUF8082"/>
</dbReference>
<evidence type="ECO:0000313" key="8">
    <source>
        <dbReference type="EMBL" id="KAF3889254.1"/>
    </source>
</evidence>
<dbReference type="InterPro" id="IPR000719">
    <property type="entry name" value="Prot_kinase_dom"/>
</dbReference>
<dbReference type="Proteomes" id="UP000029738">
    <property type="component" value="Unassembled WGS sequence"/>
</dbReference>
<keyword evidence="2 5" id="KW-0547">Nucleotide-binding</keyword>
<feature type="domain" description="Protein kinase" evidence="7">
    <location>
        <begin position="21"/>
        <end position="310"/>
    </location>
</feature>
<gene>
    <name evidence="8" type="ORF">DA73_0400030050</name>
</gene>
<feature type="binding site" evidence="5">
    <location>
        <position position="50"/>
    </location>
    <ligand>
        <name>ATP</name>
        <dbReference type="ChEBI" id="CHEBI:30616"/>
    </ligand>
</feature>
<dbReference type="CDD" id="cd14014">
    <property type="entry name" value="STKc_PknB_like"/>
    <property type="match status" value="1"/>
</dbReference>
<evidence type="ECO:0000256" key="6">
    <source>
        <dbReference type="SAM" id="MobiDB-lite"/>
    </source>
</evidence>
<dbReference type="GO" id="GO:0004674">
    <property type="term" value="F:protein serine/threonine kinase activity"/>
    <property type="evidence" value="ECO:0007669"/>
    <property type="project" value="UniProtKB-KW"/>
</dbReference>
<evidence type="ECO:0000313" key="9">
    <source>
        <dbReference type="Proteomes" id="UP000029738"/>
    </source>
</evidence>
<evidence type="ECO:0000259" key="7">
    <source>
        <dbReference type="PROSITE" id="PS50011"/>
    </source>
</evidence>
<dbReference type="PANTHER" id="PTHR43289">
    <property type="entry name" value="MITOGEN-ACTIVATED PROTEIN KINASE KINASE KINASE 20-RELATED"/>
    <property type="match status" value="1"/>
</dbReference>
<dbReference type="GO" id="GO:0005524">
    <property type="term" value="F:ATP binding"/>
    <property type="evidence" value="ECO:0007669"/>
    <property type="project" value="UniProtKB-UniRule"/>
</dbReference>
<evidence type="ECO:0000256" key="5">
    <source>
        <dbReference type="PROSITE-ProRule" id="PRU10141"/>
    </source>
</evidence>
<feature type="region of interest" description="Disordered" evidence="6">
    <location>
        <begin position="320"/>
        <end position="369"/>
    </location>
</feature>
<organism evidence="8 9">
    <name type="scientific">Tolypothrix bouteillei VB521301</name>
    <dbReference type="NCBI Taxonomy" id="1479485"/>
    <lineage>
        <taxon>Bacteria</taxon>
        <taxon>Bacillati</taxon>
        <taxon>Cyanobacteriota</taxon>
        <taxon>Cyanophyceae</taxon>
        <taxon>Nostocales</taxon>
        <taxon>Tolypothrichaceae</taxon>
        <taxon>Tolypothrix</taxon>
    </lineage>
</organism>
<dbReference type="PROSITE" id="PS50011">
    <property type="entry name" value="PROTEIN_KINASE_DOM"/>
    <property type="match status" value="1"/>
</dbReference>
<dbReference type="SMART" id="SM00220">
    <property type="entry name" value="S_TKc"/>
    <property type="match status" value="1"/>
</dbReference>
<keyword evidence="8" id="KW-0723">Serine/threonine-protein kinase</keyword>
<dbReference type="InterPro" id="IPR008271">
    <property type="entry name" value="Ser/Thr_kinase_AS"/>
</dbReference>
<keyword evidence="1" id="KW-0808">Transferase</keyword>
<dbReference type="InterPro" id="IPR011009">
    <property type="entry name" value="Kinase-like_dom_sf"/>
</dbReference>
<dbReference type="PROSITE" id="PS00107">
    <property type="entry name" value="PROTEIN_KINASE_ATP"/>
    <property type="match status" value="1"/>
</dbReference>
<protein>
    <submittedName>
        <fullName evidence="8">Serine/threonine protein kinase</fullName>
    </submittedName>
</protein>
<name>A0A8S9TCD0_9CYAN</name>
<feature type="compositionally biased region" description="Polar residues" evidence="6">
    <location>
        <begin position="334"/>
        <end position="369"/>
    </location>
</feature>
<keyword evidence="4 5" id="KW-0067">ATP-binding</keyword>
<keyword evidence="3 8" id="KW-0418">Kinase</keyword>
<dbReference type="Gene3D" id="1.10.510.10">
    <property type="entry name" value="Transferase(Phosphotransferase) domain 1"/>
    <property type="match status" value="1"/>
</dbReference>
<proteinExistence type="predicted"/>
<reference evidence="8" key="2">
    <citation type="submission" date="2019-11" db="EMBL/GenBank/DDBJ databases">
        <title>Improved Assembly of Tolypothrix boutellei genome.</title>
        <authorList>
            <person name="Sarangi A.N."/>
            <person name="Mukherjee M."/>
            <person name="Ghosh S."/>
            <person name="Singh D."/>
            <person name="Das A."/>
            <person name="Kant S."/>
            <person name="Prusty A."/>
            <person name="Tripathy S."/>
        </authorList>
    </citation>
    <scope>NUCLEOTIDE SEQUENCE</scope>
    <source>
        <strain evidence="8">VB521301</strain>
    </source>
</reference>
<evidence type="ECO:0000256" key="4">
    <source>
        <dbReference type="ARBA" id="ARBA00022840"/>
    </source>
</evidence>
<dbReference type="Pfam" id="PF26309">
    <property type="entry name" value="DUF8082"/>
    <property type="match status" value="1"/>
</dbReference>
<sequence>MKPSSQSDPWIGRSIGDHQRYRLDKRLGAGGMGDVFLTMDTLLGQQVALKLLKDTLVTSGELRKRFEREVAVSAALKSDHIVQVTDYGVTQEGYPFYVMEYLRGVSLGQLLRREGRLSIEQTTKIISQVCDGLHLAHAGVTLWRNHATVSEHIQVVHRDLKPDNIFLVPTTLGELVKILDFGIAKIRQDSAEHTKLTNMFLGTYHYAAPEQLEVMTNLDGRADIYSLGIIIYEMLSGTDPFGLGFNTRRVTEISWAIAHTTKPAVPLRSLPGLSQLPVSLEALVMKCLQKSPDDRFATVDELKQALQAAMVVEGKTTPLVKPSVHSADDKTVARSPQNSQDKTIARPSSNERGQTILQPRGPSQTSNFDKTVRKEVVTGETIAQNLPPLEINYEESTVYRPLTPHEQEVSDAILSLEMDSLIELLSEVIGPIAPTLIQDISTRKSDIKDLVENLMLYLSLQQRQEFEKKAILFSQKPIDKTKPRLQNWQNQPVDRRFIRECEEDLAQLIGPIAPSLIQGILASYPQISPVEMVSLLVKQIPNSKIAEEFRLRILS</sequence>
<dbReference type="PROSITE" id="PS00108">
    <property type="entry name" value="PROTEIN_KINASE_ST"/>
    <property type="match status" value="1"/>
</dbReference>
<dbReference type="Pfam" id="PF00069">
    <property type="entry name" value="Pkinase"/>
    <property type="match status" value="1"/>
</dbReference>
<comment type="caution">
    <text evidence="8">The sequence shown here is derived from an EMBL/GenBank/DDBJ whole genome shotgun (WGS) entry which is preliminary data.</text>
</comment>
<dbReference type="AlphaFoldDB" id="A0A8S9TCD0"/>
<dbReference type="EMBL" id="JHEG04000001">
    <property type="protein sequence ID" value="KAF3889254.1"/>
    <property type="molecule type" value="Genomic_DNA"/>
</dbReference>
<dbReference type="RefSeq" id="WP_167844777.1">
    <property type="nucleotide sequence ID" value="NZ_JHEG04000001.1"/>
</dbReference>
<dbReference type="Gene3D" id="3.30.200.20">
    <property type="entry name" value="Phosphorylase Kinase, domain 1"/>
    <property type="match status" value="1"/>
</dbReference>